<evidence type="ECO:0000313" key="6">
    <source>
        <dbReference type="Proteomes" id="UP001186944"/>
    </source>
</evidence>
<dbReference type="SUPFAM" id="SSF49842">
    <property type="entry name" value="TNF-like"/>
    <property type="match status" value="1"/>
</dbReference>
<proteinExistence type="predicted"/>
<dbReference type="PANTHER" id="PTHR22923">
    <property type="entry name" value="CEREBELLIN-RELATED"/>
    <property type="match status" value="1"/>
</dbReference>
<sequence>MTNCSYFIVERPWSRKIVAFSAYPTKAIQSISANTKIIFGSTRTNIGNAYNPTTGVFTAPIDGVYAFHWTLLNAKGRYLSINIQVNGSNKLILYGDARNYPNWYSASQSYVTELRKGDNVNLSSDGTPGGYVHEYSTFTGYRL</sequence>
<dbReference type="InterPro" id="IPR050822">
    <property type="entry name" value="Cerebellin_Synaptic_Org"/>
</dbReference>
<gene>
    <name evidence="5" type="ORF">FSP39_024016</name>
</gene>
<dbReference type="Proteomes" id="UP001186944">
    <property type="component" value="Unassembled WGS sequence"/>
</dbReference>
<protein>
    <recommendedName>
        <fullName evidence="4">C1q domain-containing protein</fullName>
    </recommendedName>
</protein>
<dbReference type="EMBL" id="VSWD01000008">
    <property type="protein sequence ID" value="KAK3096172.1"/>
    <property type="molecule type" value="Genomic_DNA"/>
</dbReference>
<dbReference type="PROSITE" id="PS50871">
    <property type="entry name" value="C1Q"/>
    <property type="match status" value="1"/>
</dbReference>
<dbReference type="InterPro" id="IPR001073">
    <property type="entry name" value="C1q_dom"/>
</dbReference>
<dbReference type="PRINTS" id="PR00007">
    <property type="entry name" value="COMPLEMNTC1Q"/>
</dbReference>
<name>A0AA88Y0S9_PINIB</name>
<dbReference type="PANTHER" id="PTHR22923:SF116">
    <property type="entry name" value="C1Q DOMAIN-CONTAINING PROTEIN"/>
    <property type="match status" value="1"/>
</dbReference>
<reference evidence="5" key="1">
    <citation type="submission" date="2019-08" db="EMBL/GenBank/DDBJ databases">
        <title>The improved chromosome-level genome for the pearl oyster Pinctada fucata martensii using PacBio sequencing and Hi-C.</title>
        <authorList>
            <person name="Zheng Z."/>
        </authorList>
    </citation>
    <scope>NUCLEOTIDE SEQUENCE</scope>
    <source>
        <strain evidence="5">ZZ-2019</strain>
        <tissue evidence="5">Adductor muscle</tissue>
    </source>
</reference>
<dbReference type="Gene3D" id="2.60.120.40">
    <property type="match status" value="1"/>
</dbReference>
<evidence type="ECO:0000256" key="3">
    <source>
        <dbReference type="ARBA" id="ARBA00022729"/>
    </source>
</evidence>
<keyword evidence="6" id="KW-1185">Reference proteome</keyword>
<keyword evidence="2" id="KW-0964">Secreted</keyword>
<evidence type="ECO:0000256" key="1">
    <source>
        <dbReference type="ARBA" id="ARBA00004613"/>
    </source>
</evidence>
<feature type="domain" description="C1q" evidence="4">
    <location>
        <begin position="13"/>
        <end position="143"/>
    </location>
</feature>
<evidence type="ECO:0000259" key="4">
    <source>
        <dbReference type="PROSITE" id="PS50871"/>
    </source>
</evidence>
<dbReference type="SMART" id="SM00110">
    <property type="entry name" value="C1Q"/>
    <property type="match status" value="1"/>
</dbReference>
<dbReference type="GO" id="GO:0005576">
    <property type="term" value="C:extracellular region"/>
    <property type="evidence" value="ECO:0007669"/>
    <property type="project" value="UniProtKB-SubCell"/>
</dbReference>
<organism evidence="5 6">
    <name type="scientific">Pinctada imbricata</name>
    <name type="common">Atlantic pearl-oyster</name>
    <name type="synonym">Pinctada martensii</name>
    <dbReference type="NCBI Taxonomy" id="66713"/>
    <lineage>
        <taxon>Eukaryota</taxon>
        <taxon>Metazoa</taxon>
        <taxon>Spiralia</taxon>
        <taxon>Lophotrochozoa</taxon>
        <taxon>Mollusca</taxon>
        <taxon>Bivalvia</taxon>
        <taxon>Autobranchia</taxon>
        <taxon>Pteriomorphia</taxon>
        <taxon>Pterioida</taxon>
        <taxon>Pterioidea</taxon>
        <taxon>Pteriidae</taxon>
        <taxon>Pinctada</taxon>
    </lineage>
</organism>
<comment type="subcellular location">
    <subcellularLocation>
        <location evidence="1">Secreted</location>
    </subcellularLocation>
</comment>
<keyword evidence="3" id="KW-0732">Signal</keyword>
<dbReference type="InterPro" id="IPR008983">
    <property type="entry name" value="Tumour_necrosis_fac-like_dom"/>
</dbReference>
<accession>A0AA88Y0S9</accession>
<comment type="caution">
    <text evidence="5">The sequence shown here is derived from an EMBL/GenBank/DDBJ whole genome shotgun (WGS) entry which is preliminary data.</text>
</comment>
<dbReference type="Pfam" id="PF00386">
    <property type="entry name" value="C1q"/>
    <property type="match status" value="1"/>
</dbReference>
<evidence type="ECO:0000256" key="2">
    <source>
        <dbReference type="ARBA" id="ARBA00022525"/>
    </source>
</evidence>
<evidence type="ECO:0000313" key="5">
    <source>
        <dbReference type="EMBL" id="KAK3096172.1"/>
    </source>
</evidence>
<dbReference type="AlphaFoldDB" id="A0AA88Y0S9"/>